<dbReference type="InterPro" id="IPR009075">
    <property type="entry name" value="AcylCo_DH/oxidase_C"/>
</dbReference>
<dbReference type="SUPFAM" id="SSF56645">
    <property type="entry name" value="Acyl-CoA dehydrogenase NM domain-like"/>
    <property type="match status" value="1"/>
</dbReference>
<dbReference type="Pfam" id="PF02770">
    <property type="entry name" value="Acyl-CoA_dh_M"/>
    <property type="match status" value="1"/>
</dbReference>
<dbReference type="InterPro" id="IPR037069">
    <property type="entry name" value="AcylCoA_DH/ox_N_sf"/>
</dbReference>
<keyword evidence="5 10" id="KW-0560">Oxidoreductase</keyword>
<organism evidence="10 11">
    <name type="scientific">Thermonema lapsum</name>
    <dbReference type="NCBI Taxonomy" id="28195"/>
    <lineage>
        <taxon>Bacteria</taxon>
        <taxon>Pseudomonadati</taxon>
        <taxon>Bacteroidota</taxon>
        <taxon>Cytophagia</taxon>
        <taxon>Cytophagales</taxon>
        <taxon>Thermonemataceae</taxon>
        <taxon>Thermonema</taxon>
    </lineage>
</organism>
<comment type="caution">
    <text evidence="10">The sequence shown here is derived from an EMBL/GenBank/DDBJ whole genome shotgun (WGS) entry which is preliminary data.</text>
</comment>
<dbReference type="Gene3D" id="1.20.140.10">
    <property type="entry name" value="Butyryl-CoA Dehydrogenase, subunit A, domain 3"/>
    <property type="match status" value="1"/>
</dbReference>
<protein>
    <submittedName>
        <fullName evidence="10">Butyryl-CoA dehydrogenase</fullName>
        <ecNumber evidence="10">1.3.8.1</ecNumber>
    </submittedName>
</protein>
<sequence length="602" mass="67699">MEERYVDLKSLQFVLYDVLNAEQLTQYEHYKDHDRSSFDMVIEAAKQIADRLLYPNYREMDKQESDFVDGKVKVHPVILEYVKAMGEAGMIGATFSYEDGGQQLPHLLQMAMNYIQGAANNGATMFVGLTTGAARLIKNFAKQELKDIYLPKMLSGEWQGTMALTEPQAGSSLSDIVSSASPTDQEGVYKIKGQKIFISAGDYEGAENVVHLMLARIDGAPAGTKGISLFIVPKYRIENGQLVDNDVVTAAIYHKMGQKCTPAVHFVAGDKDNCYGWLVGEPHQGLKYMFQMMNEARIGVGIMSAAIASMAYHASLKYAHERPQGRRLSEKDQKTTPQTLIINHPDVRRMLLFQKAVSEGALMLTAQAAFYADMLEVTEGEERERYQLLLDLLTPIVKTYPSEYGIQSVSAGLQVLGGYGYTTDFSLEQMYRDIRITTIYEGTTGIQSLDLLGRKIVAKNGKAAMLLTEEIGQTLQAALTFDDLKSYAELLQKEMGRLQQVMQKLMGYAMKGDVERYMADAVLFMEMSSLIVVAWMWLKMAVTAKQKLVAGGLDEESERFYESKLHTMRFFFHYELPKTKWLATRLMDDVFLTLPEEKEVIL</sequence>
<dbReference type="InterPro" id="IPR025878">
    <property type="entry name" value="Acyl-CoA_dh-like_C_dom"/>
</dbReference>
<evidence type="ECO:0000259" key="6">
    <source>
        <dbReference type="Pfam" id="PF00441"/>
    </source>
</evidence>
<dbReference type="InterPro" id="IPR046373">
    <property type="entry name" value="Acyl-CoA_Oxase/DH_mid-dom_sf"/>
</dbReference>
<name>A0A846MP05_9BACT</name>
<evidence type="ECO:0000256" key="3">
    <source>
        <dbReference type="ARBA" id="ARBA00022630"/>
    </source>
</evidence>
<proteinExistence type="inferred from homology"/>
<dbReference type="PANTHER" id="PTHR42803:SF3">
    <property type="entry name" value="ACYL-COA DEHYDROGENASE-RELATED"/>
    <property type="match status" value="1"/>
</dbReference>
<keyword evidence="3 5" id="KW-0285">Flavoprotein</keyword>
<dbReference type="Gene3D" id="1.10.540.10">
    <property type="entry name" value="Acyl-CoA dehydrogenase/oxidase, N-terminal domain"/>
    <property type="match status" value="1"/>
</dbReference>
<dbReference type="InterPro" id="IPR036250">
    <property type="entry name" value="AcylCo_DH-like_C"/>
</dbReference>
<dbReference type="AlphaFoldDB" id="A0A846MP05"/>
<evidence type="ECO:0000259" key="8">
    <source>
        <dbReference type="Pfam" id="PF02771"/>
    </source>
</evidence>
<gene>
    <name evidence="10" type="ORF">FHS56_000553</name>
</gene>
<feature type="domain" description="Acyl-CoA dehydrogenase/oxidase C-terminal" evidence="6">
    <location>
        <begin position="284"/>
        <end position="449"/>
    </location>
</feature>
<dbReference type="PANTHER" id="PTHR42803">
    <property type="entry name" value="ACYL-COA DEHYDROGENASE"/>
    <property type="match status" value="1"/>
</dbReference>
<evidence type="ECO:0000313" key="10">
    <source>
        <dbReference type="EMBL" id="NIK73067.1"/>
    </source>
</evidence>
<keyword evidence="11" id="KW-1185">Reference proteome</keyword>
<evidence type="ECO:0000256" key="4">
    <source>
        <dbReference type="ARBA" id="ARBA00022827"/>
    </source>
</evidence>
<reference evidence="10 11" key="1">
    <citation type="submission" date="2020-03" db="EMBL/GenBank/DDBJ databases">
        <title>Genomic Encyclopedia of Type Strains, Phase IV (KMG-IV): sequencing the most valuable type-strain genomes for metagenomic binning, comparative biology and taxonomic classification.</title>
        <authorList>
            <person name="Goeker M."/>
        </authorList>
    </citation>
    <scope>NUCLEOTIDE SEQUENCE [LARGE SCALE GENOMIC DNA]</scope>
    <source>
        <strain evidence="10 11">DSM 5718</strain>
    </source>
</reference>
<comment type="similarity">
    <text evidence="2 5">Belongs to the acyl-CoA dehydrogenase family.</text>
</comment>
<keyword evidence="4 5" id="KW-0274">FAD</keyword>
<dbReference type="EC" id="1.3.8.1" evidence="10"/>
<dbReference type="InterPro" id="IPR052166">
    <property type="entry name" value="Diverse_Acyl-CoA_DH"/>
</dbReference>
<dbReference type="Pfam" id="PF12806">
    <property type="entry name" value="Acyl-CoA_dh_C"/>
    <property type="match status" value="1"/>
</dbReference>
<evidence type="ECO:0000313" key="11">
    <source>
        <dbReference type="Proteomes" id="UP000537126"/>
    </source>
</evidence>
<evidence type="ECO:0000259" key="9">
    <source>
        <dbReference type="Pfam" id="PF12806"/>
    </source>
</evidence>
<evidence type="ECO:0000256" key="1">
    <source>
        <dbReference type="ARBA" id="ARBA00001974"/>
    </source>
</evidence>
<feature type="domain" description="Acyl-CoA dehydrogenase/oxidase N-terminal" evidence="8">
    <location>
        <begin position="39"/>
        <end position="157"/>
    </location>
</feature>
<accession>A0A846MP05</accession>
<dbReference type="Gene3D" id="2.40.110.10">
    <property type="entry name" value="Butyryl-CoA Dehydrogenase, subunit A, domain 2"/>
    <property type="match status" value="1"/>
</dbReference>
<evidence type="ECO:0000256" key="5">
    <source>
        <dbReference type="RuleBase" id="RU362125"/>
    </source>
</evidence>
<dbReference type="EMBL" id="JAASRN010000001">
    <property type="protein sequence ID" value="NIK73067.1"/>
    <property type="molecule type" value="Genomic_DNA"/>
</dbReference>
<dbReference type="RefSeq" id="WP_166918343.1">
    <property type="nucleotide sequence ID" value="NZ_JAASRN010000001.1"/>
</dbReference>
<feature type="domain" description="Acyl-CoA oxidase/dehydrogenase middle" evidence="7">
    <location>
        <begin position="162"/>
        <end position="263"/>
    </location>
</feature>
<dbReference type="InterPro" id="IPR009100">
    <property type="entry name" value="AcylCoA_DH/oxidase_NM_dom_sf"/>
</dbReference>
<evidence type="ECO:0000259" key="7">
    <source>
        <dbReference type="Pfam" id="PF02770"/>
    </source>
</evidence>
<dbReference type="GO" id="GO:0016937">
    <property type="term" value="F:short-chain fatty acyl-CoA dehydrogenase activity"/>
    <property type="evidence" value="ECO:0007669"/>
    <property type="project" value="UniProtKB-EC"/>
</dbReference>
<dbReference type="InterPro" id="IPR006091">
    <property type="entry name" value="Acyl-CoA_Oxase/DH_mid-dom"/>
</dbReference>
<dbReference type="GO" id="GO:0050660">
    <property type="term" value="F:flavin adenine dinucleotide binding"/>
    <property type="evidence" value="ECO:0007669"/>
    <property type="project" value="InterPro"/>
</dbReference>
<evidence type="ECO:0000256" key="2">
    <source>
        <dbReference type="ARBA" id="ARBA00009347"/>
    </source>
</evidence>
<dbReference type="InterPro" id="IPR013786">
    <property type="entry name" value="AcylCoA_DH/ox_N"/>
</dbReference>
<dbReference type="SUPFAM" id="SSF47203">
    <property type="entry name" value="Acyl-CoA dehydrogenase C-terminal domain-like"/>
    <property type="match status" value="1"/>
</dbReference>
<dbReference type="Proteomes" id="UP000537126">
    <property type="component" value="Unassembled WGS sequence"/>
</dbReference>
<comment type="cofactor">
    <cofactor evidence="1 5">
        <name>FAD</name>
        <dbReference type="ChEBI" id="CHEBI:57692"/>
    </cofactor>
</comment>
<dbReference type="Pfam" id="PF00441">
    <property type="entry name" value="Acyl-CoA_dh_1"/>
    <property type="match status" value="1"/>
</dbReference>
<dbReference type="Pfam" id="PF02771">
    <property type="entry name" value="Acyl-CoA_dh_N"/>
    <property type="match status" value="1"/>
</dbReference>
<feature type="domain" description="Acetyl-CoA dehydrogenase-like C-terminal" evidence="9">
    <location>
        <begin position="468"/>
        <end position="587"/>
    </location>
</feature>